<evidence type="ECO:0000313" key="2">
    <source>
        <dbReference type="Proteomes" id="UP000031030"/>
    </source>
</evidence>
<proteinExistence type="predicted"/>
<name>A0A0B2A6G3_9MICO</name>
<sequence>MRFSLGTIAATGDPCLWIPVTSGVADYNEYYTLTPDQYERFGSDETAAAAFADECRRREHDDCLLEQPGWNRGAPR</sequence>
<dbReference type="AlphaFoldDB" id="A0A0B2A6G3"/>
<organism evidence="1 2">
    <name type="scientific">Microbacterium mangrovi</name>
    <dbReference type="NCBI Taxonomy" id="1348253"/>
    <lineage>
        <taxon>Bacteria</taxon>
        <taxon>Bacillati</taxon>
        <taxon>Actinomycetota</taxon>
        <taxon>Actinomycetes</taxon>
        <taxon>Micrococcales</taxon>
        <taxon>Microbacteriaceae</taxon>
        <taxon>Microbacterium</taxon>
    </lineage>
</organism>
<accession>A0A0B2A6G3</accession>
<dbReference type="Proteomes" id="UP000031030">
    <property type="component" value="Unassembled WGS sequence"/>
</dbReference>
<reference evidence="1 2" key="1">
    <citation type="submission" date="2014-11" db="EMBL/GenBank/DDBJ databases">
        <title>Genome sequence of Microbacterium mangrovi MUSC 115(T).</title>
        <authorList>
            <person name="Lee L.-H."/>
        </authorList>
    </citation>
    <scope>NUCLEOTIDE SEQUENCE [LARGE SCALE GENOMIC DNA]</scope>
    <source>
        <strain evidence="1 2">MUSC 115</strain>
    </source>
</reference>
<keyword evidence="2" id="KW-1185">Reference proteome</keyword>
<comment type="caution">
    <text evidence="1">The sequence shown here is derived from an EMBL/GenBank/DDBJ whole genome shotgun (WGS) entry which is preliminary data.</text>
</comment>
<dbReference type="RefSeq" id="WP_039400100.1">
    <property type="nucleotide sequence ID" value="NZ_JTDK01000011.1"/>
</dbReference>
<evidence type="ECO:0000313" key="1">
    <source>
        <dbReference type="EMBL" id="KHK97187.1"/>
    </source>
</evidence>
<protein>
    <submittedName>
        <fullName evidence="1">Uncharacterized protein</fullName>
    </submittedName>
</protein>
<dbReference type="OrthoDB" id="4318869at2"/>
<gene>
    <name evidence="1" type="ORF">LK09_13085</name>
</gene>
<dbReference type="EMBL" id="JTDK01000011">
    <property type="protein sequence ID" value="KHK97187.1"/>
    <property type="molecule type" value="Genomic_DNA"/>
</dbReference>